<keyword evidence="2" id="KW-1185">Reference proteome</keyword>
<sequence>MATSKPFDVAIIGYGLSAKVFHIPLICALPNDFNLYGIVQRSPKPDNDASKNHPGIKSWRSVDEVYKDPDVDLVVITSIPETHFSMCKDALEAGKHVVVEKPFVATAKEADELIAIQKKSGKLLTVYQNRRWDSDFLTLRKLISDGTLGGIVEFETHFDRHRPDHPSQDSWKLNESPGHGSIYELGTHLIDQVYCAFGMPKRVTAFLTQQRKGGKEGGVHDSHTVLMHYEGGMVATVKAGVVSVEVEQLRFWVRGTKGSFRKFHLDVQEDQLKDGLRPGDKGFGEDPESHYGTLTTLEDGGPVQRTSPTILPPPTYVEYYRILAKAMKGGGEVPVKAEEARDVLSIIELARQSSEGGRTLSV</sequence>
<comment type="caution">
    <text evidence="1">The sequence shown here is derived from an EMBL/GenBank/DDBJ whole genome shotgun (WGS) entry which is preliminary data.</text>
</comment>
<dbReference type="Proteomes" id="UP001281147">
    <property type="component" value="Unassembled WGS sequence"/>
</dbReference>
<proteinExistence type="predicted"/>
<gene>
    <name evidence="1" type="ORF">LTR37_011579</name>
</gene>
<reference evidence="1" key="1">
    <citation type="submission" date="2023-07" db="EMBL/GenBank/DDBJ databases">
        <title>Black Yeasts Isolated from many extreme environments.</title>
        <authorList>
            <person name="Coleine C."/>
            <person name="Stajich J.E."/>
            <person name="Selbmann L."/>
        </authorList>
    </citation>
    <scope>NUCLEOTIDE SEQUENCE</scope>
    <source>
        <strain evidence="1">CCFEE 5714</strain>
    </source>
</reference>
<evidence type="ECO:0000313" key="2">
    <source>
        <dbReference type="Proteomes" id="UP001281147"/>
    </source>
</evidence>
<dbReference type="EMBL" id="JAUTXU010000102">
    <property type="protein sequence ID" value="KAK3708314.1"/>
    <property type="molecule type" value="Genomic_DNA"/>
</dbReference>
<name>A0ACC3N1Q0_9PEZI</name>
<evidence type="ECO:0000313" key="1">
    <source>
        <dbReference type="EMBL" id="KAK3708314.1"/>
    </source>
</evidence>
<accession>A0ACC3N1Q0</accession>
<organism evidence="1 2">
    <name type="scientific">Vermiconidia calcicola</name>
    <dbReference type="NCBI Taxonomy" id="1690605"/>
    <lineage>
        <taxon>Eukaryota</taxon>
        <taxon>Fungi</taxon>
        <taxon>Dikarya</taxon>
        <taxon>Ascomycota</taxon>
        <taxon>Pezizomycotina</taxon>
        <taxon>Dothideomycetes</taxon>
        <taxon>Dothideomycetidae</taxon>
        <taxon>Mycosphaerellales</taxon>
        <taxon>Extremaceae</taxon>
        <taxon>Vermiconidia</taxon>
    </lineage>
</organism>
<protein>
    <submittedName>
        <fullName evidence="1">Uncharacterized protein</fullName>
    </submittedName>
</protein>